<evidence type="ECO:0000313" key="1">
    <source>
        <dbReference type="EMBL" id="MDQ0450032.1"/>
    </source>
</evidence>
<sequence>MTDLPPAEKPSTALTRSVGGKDLRSGLAIAIDAGTDATVAALHGVPVLGVLTGAVRGLQDVRKWLEFRKTVNFLEGVAEASEEKRAAFTEKLQEDGKAEAFGENVLLLLDRLDDMAKPRIIGRLMAAHIEGHMDYDTAMRLCAMVSRAYASDLAFLKTFKSGAQGDGAPVAAMLAASGLLQQTGVDGGLETEEASGGMLYDGNAYGKLLVQYGL</sequence>
<gene>
    <name evidence="1" type="ORF">QO012_004557</name>
</gene>
<keyword evidence="2" id="KW-1185">Reference proteome</keyword>
<dbReference type="RefSeq" id="WP_307354484.1">
    <property type="nucleotide sequence ID" value="NZ_JAUSVP010000025.1"/>
</dbReference>
<name>A0ABU0I5Z8_9HYPH</name>
<reference evidence="1 2" key="1">
    <citation type="submission" date="2023-07" db="EMBL/GenBank/DDBJ databases">
        <title>Genomic Encyclopedia of Type Strains, Phase IV (KMG-IV): sequencing the most valuable type-strain genomes for metagenomic binning, comparative biology and taxonomic classification.</title>
        <authorList>
            <person name="Goeker M."/>
        </authorList>
    </citation>
    <scope>NUCLEOTIDE SEQUENCE [LARGE SCALE GENOMIC DNA]</scope>
    <source>
        <strain evidence="1 2">DSM 19013</strain>
    </source>
</reference>
<comment type="caution">
    <text evidence="1">The sequence shown here is derived from an EMBL/GenBank/DDBJ whole genome shotgun (WGS) entry which is preliminary data.</text>
</comment>
<evidence type="ECO:0000313" key="2">
    <source>
        <dbReference type="Proteomes" id="UP001231124"/>
    </source>
</evidence>
<accession>A0ABU0I5Z8</accession>
<organism evidence="1 2">
    <name type="scientific">Methylobacterium aerolatum</name>
    <dbReference type="NCBI Taxonomy" id="418708"/>
    <lineage>
        <taxon>Bacteria</taxon>
        <taxon>Pseudomonadati</taxon>
        <taxon>Pseudomonadota</taxon>
        <taxon>Alphaproteobacteria</taxon>
        <taxon>Hyphomicrobiales</taxon>
        <taxon>Methylobacteriaceae</taxon>
        <taxon>Methylobacterium</taxon>
    </lineage>
</organism>
<dbReference type="EMBL" id="JAUSVP010000025">
    <property type="protein sequence ID" value="MDQ0450032.1"/>
    <property type="molecule type" value="Genomic_DNA"/>
</dbReference>
<proteinExistence type="predicted"/>
<dbReference type="Proteomes" id="UP001231124">
    <property type="component" value="Unassembled WGS sequence"/>
</dbReference>
<protein>
    <submittedName>
        <fullName evidence="1">Uncharacterized protein</fullName>
    </submittedName>
</protein>